<sequence length="157" mass="19011">METKEMEQIYQRVATILNEMIPEPWIKIYLYAEVGEDGRQVFFYYYPERKSEPVYNLEITKYYGSDQQAFEELEDDLYDCFTELWNEFEQQKQEKWTNLTFTLDHTGDINIEYSYENLSEVDSYKQQIIWEYKNLGIIADGPRPKEIIDKFLAKSKE</sequence>
<evidence type="ECO:0000313" key="2">
    <source>
        <dbReference type="Proteomes" id="UP000267430"/>
    </source>
</evidence>
<protein>
    <submittedName>
        <fullName evidence="1">DUF600 family protein</fullName>
    </submittedName>
</protein>
<gene>
    <name evidence="1" type="ORF">ELQ35_19640</name>
</gene>
<organism evidence="1 2">
    <name type="scientific">Peribacillus cavernae</name>
    <dbReference type="NCBI Taxonomy" id="1674310"/>
    <lineage>
        <taxon>Bacteria</taxon>
        <taxon>Bacillati</taxon>
        <taxon>Bacillota</taxon>
        <taxon>Bacilli</taxon>
        <taxon>Bacillales</taxon>
        <taxon>Bacillaceae</taxon>
        <taxon>Peribacillus</taxon>
    </lineage>
</organism>
<proteinExistence type="predicted"/>
<comment type="caution">
    <text evidence="1">The sequence shown here is derived from an EMBL/GenBank/DDBJ whole genome shotgun (WGS) entry which is preliminary data.</text>
</comment>
<dbReference type="AlphaFoldDB" id="A0A433HC53"/>
<reference evidence="1 2" key="1">
    <citation type="submission" date="2018-12" db="EMBL/GenBank/DDBJ databases">
        <title>Bacillus chawlae sp. nov., Bacillus glennii sp. nov., and Bacillus saganii sp. nov. Isolated from the Vehicle Assembly Building at Kennedy Space Center where the Viking Spacecraft were Assembled.</title>
        <authorList>
            <person name="Seuylemezian A."/>
            <person name="Vaishampayan P."/>
        </authorList>
    </citation>
    <scope>NUCLEOTIDE SEQUENCE [LARGE SCALE GENOMIC DNA]</scope>
    <source>
        <strain evidence="1 2">L5</strain>
    </source>
</reference>
<name>A0A433HC53_9BACI</name>
<accession>A0A433HC53</accession>
<keyword evidence="2" id="KW-1185">Reference proteome</keyword>
<dbReference type="Pfam" id="PF04634">
    <property type="entry name" value="YezG-like"/>
    <property type="match status" value="1"/>
</dbReference>
<evidence type="ECO:0000313" key="1">
    <source>
        <dbReference type="EMBL" id="RUQ25806.1"/>
    </source>
</evidence>
<dbReference type="NCBIfam" id="TIGR01741">
    <property type="entry name" value="staph_tand_hypo"/>
    <property type="match status" value="1"/>
</dbReference>
<dbReference type="InterPro" id="IPR006728">
    <property type="entry name" value="YezG-like"/>
</dbReference>
<dbReference type="OrthoDB" id="1633905at2"/>
<dbReference type="SUPFAM" id="SSF160424">
    <property type="entry name" value="BH3703-like"/>
    <property type="match status" value="1"/>
</dbReference>
<dbReference type="EMBL" id="RYZZ01000038">
    <property type="protein sequence ID" value="RUQ25806.1"/>
    <property type="molecule type" value="Genomic_DNA"/>
</dbReference>
<dbReference type="RefSeq" id="WP_126866880.1">
    <property type="nucleotide sequence ID" value="NZ_JAUSTX010000027.1"/>
</dbReference>
<dbReference type="InterPro" id="IPR036170">
    <property type="entry name" value="YezG-like_sf"/>
</dbReference>
<dbReference type="Proteomes" id="UP000267430">
    <property type="component" value="Unassembled WGS sequence"/>
</dbReference>
<dbReference type="Gene3D" id="3.30.500.20">
    <property type="entry name" value="BH3703-like domains"/>
    <property type="match status" value="1"/>
</dbReference>